<sequence>MNIATAARLLISQSILVKTSPKNATIIYLWVVWIIKSTLTKAHLSFIIGGQRTDRDHYTGIVPDDETEQQAFYAAPPYGISEVTTHQGGVQYNKGFDELLGGTTVLTGGVEYIYDDVFDEIDSYNYLIDQTTKNLRCLCPK</sequence>
<evidence type="ECO:0000313" key="1">
    <source>
        <dbReference type="EMBL" id="JAR98686.1"/>
    </source>
</evidence>
<dbReference type="EMBL" id="GEMB01004597">
    <property type="protein sequence ID" value="JAR98686.1"/>
    <property type="molecule type" value="Transcribed_RNA"/>
</dbReference>
<reference evidence="1" key="2">
    <citation type="journal article" date="2017" name="J. Med. Entomol.">
        <title>Transcriptome Analysis of the Triatoma infestans (Hemiptera: Reduviidae) Integument.</title>
        <authorList>
            <person name="Calderon-Fernandez G.M."/>
            <person name="Moriconi D.E."/>
            <person name="Dulbecco A.B."/>
            <person name="Juarez M.P."/>
        </authorList>
    </citation>
    <scope>NUCLEOTIDE SEQUENCE</scope>
    <source>
        <strain evidence="1">Int1</strain>
        <tissue evidence="1">Integument</tissue>
    </source>
</reference>
<organism evidence="1">
    <name type="scientific">Triatoma infestans</name>
    <name type="common">Assassin bug</name>
    <dbReference type="NCBI Taxonomy" id="30076"/>
    <lineage>
        <taxon>Eukaryota</taxon>
        <taxon>Metazoa</taxon>
        <taxon>Ecdysozoa</taxon>
        <taxon>Arthropoda</taxon>
        <taxon>Hexapoda</taxon>
        <taxon>Insecta</taxon>
        <taxon>Pterygota</taxon>
        <taxon>Neoptera</taxon>
        <taxon>Paraneoptera</taxon>
        <taxon>Hemiptera</taxon>
        <taxon>Heteroptera</taxon>
        <taxon>Panheteroptera</taxon>
        <taxon>Cimicomorpha</taxon>
        <taxon>Reduviidae</taxon>
        <taxon>Triatominae</taxon>
        <taxon>Triatoma</taxon>
    </lineage>
</organism>
<proteinExistence type="predicted"/>
<protein>
    <submittedName>
        <fullName evidence="1">TonB-dependent outer membrane receptor</fullName>
    </submittedName>
</protein>
<accession>A0A170XB98</accession>
<name>A0A170XB98_TRIIF</name>
<keyword evidence="1" id="KW-0675">Receptor</keyword>
<dbReference type="AlphaFoldDB" id="A0A170XB98"/>
<reference evidence="1" key="1">
    <citation type="submission" date="2016-04" db="EMBL/GenBank/DDBJ databases">
        <authorList>
            <person name="Calderon-Fernandez G.M.Sr."/>
        </authorList>
    </citation>
    <scope>NUCLEOTIDE SEQUENCE</scope>
    <source>
        <strain evidence="1">Int1</strain>
        <tissue evidence="1">Integument</tissue>
    </source>
</reference>